<reference evidence="1" key="1">
    <citation type="submission" date="2024-01" db="EMBL/GenBank/DDBJ databases">
        <authorList>
            <person name="Webb A."/>
        </authorList>
    </citation>
    <scope>NUCLEOTIDE SEQUENCE</scope>
    <source>
        <strain evidence="1">Pm1</strain>
    </source>
</reference>
<evidence type="ECO:0000313" key="1">
    <source>
        <dbReference type="EMBL" id="CAK7940663.1"/>
    </source>
</evidence>
<sequence>MGWALALEPQRLAGMTGVVCRYLLPCPDRPVRVHRDDDPAAPSHLHVLRKGDTRVRNDSGHPSSLFRADKDLSTAGVLLVQLESVCGVWLGCEYIRTPILAHDGPCGDWPGGEKTESLPRYSQVQLARAKPVVAFLCPKGASVFLAHLLLGGVGTRVDFALVDEPAYLLSCTFFLKRYAV</sequence>
<name>A0AAV1V5C0_9STRA</name>
<proteinExistence type="predicted"/>
<dbReference type="AlphaFoldDB" id="A0AAV1V5C0"/>
<comment type="caution">
    <text evidence="1">The sequence shown here is derived from an EMBL/GenBank/DDBJ whole genome shotgun (WGS) entry which is preliminary data.</text>
</comment>
<organism evidence="1 2">
    <name type="scientific">Peronospora matthiolae</name>
    <dbReference type="NCBI Taxonomy" id="2874970"/>
    <lineage>
        <taxon>Eukaryota</taxon>
        <taxon>Sar</taxon>
        <taxon>Stramenopiles</taxon>
        <taxon>Oomycota</taxon>
        <taxon>Peronosporomycetes</taxon>
        <taxon>Peronosporales</taxon>
        <taxon>Peronosporaceae</taxon>
        <taxon>Peronospora</taxon>
    </lineage>
</organism>
<dbReference type="Proteomes" id="UP001162060">
    <property type="component" value="Unassembled WGS sequence"/>
</dbReference>
<dbReference type="EMBL" id="CAKLBY020000259">
    <property type="protein sequence ID" value="CAK7940663.1"/>
    <property type="molecule type" value="Genomic_DNA"/>
</dbReference>
<gene>
    <name evidence="1" type="ORF">PM001_LOCUS25813</name>
</gene>
<accession>A0AAV1V5C0</accession>
<evidence type="ECO:0000313" key="2">
    <source>
        <dbReference type="Proteomes" id="UP001162060"/>
    </source>
</evidence>
<protein>
    <submittedName>
        <fullName evidence="1">Uncharacterized protein</fullName>
    </submittedName>
</protein>